<evidence type="ECO:0000256" key="2">
    <source>
        <dbReference type="ARBA" id="ARBA00023125"/>
    </source>
</evidence>
<dbReference type="PANTHER" id="PTHR35790">
    <property type="entry name" value="HTH-TYPE TRANSCRIPTIONAL REGULATOR PCHR"/>
    <property type="match status" value="1"/>
</dbReference>
<dbReference type="SMART" id="SM00347">
    <property type="entry name" value="HTH_MARR"/>
    <property type="match status" value="1"/>
</dbReference>
<proteinExistence type="predicted"/>
<dbReference type="RefSeq" id="WP_062092394.1">
    <property type="nucleotide sequence ID" value="NZ_FCOK02000101.1"/>
</dbReference>
<dbReference type="InterPro" id="IPR000835">
    <property type="entry name" value="HTH_MarR-typ"/>
</dbReference>
<dbReference type="Proteomes" id="UP000054683">
    <property type="component" value="Unassembled WGS sequence"/>
</dbReference>
<organism evidence="5 6">
    <name type="scientific">Caballeronia udeis</name>
    <dbReference type="NCBI Taxonomy" id="1232866"/>
    <lineage>
        <taxon>Bacteria</taxon>
        <taxon>Pseudomonadati</taxon>
        <taxon>Pseudomonadota</taxon>
        <taxon>Betaproteobacteria</taxon>
        <taxon>Burkholderiales</taxon>
        <taxon>Burkholderiaceae</taxon>
        <taxon>Caballeronia</taxon>
    </lineage>
</organism>
<dbReference type="AlphaFoldDB" id="A0A158JP92"/>
<keyword evidence="2" id="KW-0238">DNA-binding</keyword>
<sequence length="172" mass="19545">MVSTVEDVKITETKASDSTVNVQDVFASVVTNGPISDAWRFTLWSNYYTEPCFSVMSRDFDVGRDEFNVLSCLSSYGPMAAKTICEVTGRPKNSISRAVTRLSERKMIRRKINPLDRRESSLILNESGRKLYERVLPIAIDRQSAMLSGLSSAERALLDQVLNKLMQFRHEW</sequence>
<evidence type="ECO:0000256" key="1">
    <source>
        <dbReference type="ARBA" id="ARBA00023015"/>
    </source>
</evidence>
<dbReference type="PANTHER" id="PTHR35790:SF4">
    <property type="entry name" value="HTH-TYPE TRANSCRIPTIONAL REGULATOR PCHR"/>
    <property type="match status" value="1"/>
</dbReference>
<protein>
    <submittedName>
        <fullName evidence="5">MarR family transcriptional regulator</fullName>
    </submittedName>
</protein>
<evidence type="ECO:0000256" key="3">
    <source>
        <dbReference type="ARBA" id="ARBA00023163"/>
    </source>
</evidence>
<dbReference type="Pfam" id="PF12802">
    <property type="entry name" value="MarR_2"/>
    <property type="match status" value="1"/>
</dbReference>
<evidence type="ECO:0000313" key="6">
    <source>
        <dbReference type="Proteomes" id="UP000054683"/>
    </source>
</evidence>
<dbReference type="PRINTS" id="PR00598">
    <property type="entry name" value="HTHMARR"/>
</dbReference>
<keyword evidence="1" id="KW-0805">Transcription regulation</keyword>
<dbReference type="GO" id="GO:0003677">
    <property type="term" value="F:DNA binding"/>
    <property type="evidence" value="ECO:0007669"/>
    <property type="project" value="UniProtKB-KW"/>
</dbReference>
<dbReference type="InterPro" id="IPR052067">
    <property type="entry name" value="Metal_resp_HTH_trans_reg"/>
</dbReference>
<reference evidence="5 6" key="1">
    <citation type="submission" date="2016-01" db="EMBL/GenBank/DDBJ databases">
        <authorList>
            <person name="Oliw E.H."/>
        </authorList>
    </citation>
    <scope>NUCLEOTIDE SEQUENCE [LARGE SCALE GENOMIC DNA]</scope>
    <source>
        <strain evidence="5">LMG 27134</strain>
    </source>
</reference>
<dbReference type="OrthoDB" id="9007203at2"/>
<gene>
    <name evidence="5" type="ORF">AWB69_08324</name>
</gene>
<name>A0A158JP92_9BURK</name>
<dbReference type="PROSITE" id="PS50995">
    <property type="entry name" value="HTH_MARR_2"/>
    <property type="match status" value="1"/>
</dbReference>
<dbReference type="GO" id="GO:0003700">
    <property type="term" value="F:DNA-binding transcription factor activity"/>
    <property type="evidence" value="ECO:0007669"/>
    <property type="project" value="InterPro"/>
</dbReference>
<evidence type="ECO:0000259" key="4">
    <source>
        <dbReference type="PROSITE" id="PS50995"/>
    </source>
</evidence>
<dbReference type="EMBL" id="FCOK02000101">
    <property type="protein sequence ID" value="SAL70313.1"/>
    <property type="molecule type" value="Genomic_DNA"/>
</dbReference>
<keyword evidence="3" id="KW-0804">Transcription</keyword>
<feature type="domain" description="HTH marR-type" evidence="4">
    <location>
        <begin position="1"/>
        <end position="167"/>
    </location>
</feature>
<dbReference type="InterPro" id="IPR036388">
    <property type="entry name" value="WH-like_DNA-bd_sf"/>
</dbReference>
<dbReference type="InterPro" id="IPR036390">
    <property type="entry name" value="WH_DNA-bd_sf"/>
</dbReference>
<evidence type="ECO:0000313" key="5">
    <source>
        <dbReference type="EMBL" id="SAL70313.1"/>
    </source>
</evidence>
<accession>A0A158JP92</accession>
<dbReference type="Gene3D" id="1.10.10.10">
    <property type="entry name" value="Winged helix-like DNA-binding domain superfamily/Winged helix DNA-binding domain"/>
    <property type="match status" value="1"/>
</dbReference>
<dbReference type="SUPFAM" id="SSF46785">
    <property type="entry name" value="Winged helix' DNA-binding domain"/>
    <property type="match status" value="1"/>
</dbReference>